<comment type="caution">
    <text evidence="1">The sequence shown here is derived from an EMBL/GenBank/DDBJ whole genome shotgun (WGS) entry which is preliminary data.</text>
</comment>
<evidence type="ECO:0000313" key="1">
    <source>
        <dbReference type="EMBL" id="PEJ27631.1"/>
    </source>
</evidence>
<dbReference type="RefSeq" id="WP_098177598.1">
    <property type="nucleotide sequence ID" value="NZ_NUEQ01000098.1"/>
</dbReference>
<proteinExistence type="predicted"/>
<name>A0AAX0RX68_9BACI</name>
<dbReference type="EMBL" id="NUEQ01000098">
    <property type="protein sequence ID" value="PEJ27631.1"/>
    <property type="molecule type" value="Genomic_DNA"/>
</dbReference>
<reference evidence="1 2" key="1">
    <citation type="submission" date="2017-09" db="EMBL/GenBank/DDBJ databases">
        <title>Large-scale bioinformatics analysis of Bacillus genomes uncovers conserved roles of natural products in bacterial physiology.</title>
        <authorList>
            <consortium name="Agbiome Team Llc"/>
            <person name="Bleich R.M."/>
            <person name="Kirk G.J."/>
            <person name="Santa Maria K.C."/>
            <person name="Allen S.E."/>
            <person name="Farag S."/>
            <person name="Shank E.A."/>
            <person name="Bowers A."/>
        </authorList>
    </citation>
    <scope>NUCLEOTIDE SEQUENCE [LARGE SCALE GENOMIC DNA]</scope>
    <source>
        <strain evidence="1 2">AFS003229</strain>
    </source>
</reference>
<evidence type="ECO:0000313" key="2">
    <source>
        <dbReference type="Proteomes" id="UP000220106"/>
    </source>
</evidence>
<sequence length="82" mass="9730">MQTKEMRLRRIQHLAHDIMDEMNARKEIRQFDTLIPVIDNLARAIGDLSDPLGDYSLDYIEEKVENAHFLLFKNKKKIQFLS</sequence>
<dbReference type="AlphaFoldDB" id="A0AAX0RX68"/>
<organism evidence="1 2">
    <name type="scientific">Peribacillus butanolivorans</name>
    <dbReference type="NCBI Taxonomy" id="421767"/>
    <lineage>
        <taxon>Bacteria</taxon>
        <taxon>Bacillati</taxon>
        <taxon>Bacillota</taxon>
        <taxon>Bacilli</taxon>
        <taxon>Bacillales</taxon>
        <taxon>Bacillaceae</taxon>
        <taxon>Peribacillus</taxon>
    </lineage>
</organism>
<protein>
    <recommendedName>
        <fullName evidence="3">Group-specific protein</fullName>
    </recommendedName>
</protein>
<accession>A0AAX0RX68</accession>
<gene>
    <name evidence="1" type="ORF">CN689_23530</name>
</gene>
<dbReference type="Proteomes" id="UP000220106">
    <property type="component" value="Unassembled WGS sequence"/>
</dbReference>
<evidence type="ECO:0008006" key="3">
    <source>
        <dbReference type="Google" id="ProtNLM"/>
    </source>
</evidence>